<evidence type="ECO:0000313" key="3">
    <source>
        <dbReference type="Proteomes" id="UP000500857"/>
    </source>
</evidence>
<name>A0A6H1U3E7_9CYAN</name>
<proteinExistence type="predicted"/>
<protein>
    <submittedName>
        <fullName evidence="2">Uncharacterized protein</fullName>
    </submittedName>
</protein>
<accession>A0A6H1U3E7</accession>
<feature type="compositionally biased region" description="Polar residues" evidence="1">
    <location>
        <begin position="24"/>
        <end position="45"/>
    </location>
</feature>
<keyword evidence="3" id="KW-1185">Reference proteome</keyword>
<dbReference type="AlphaFoldDB" id="A0A6H1U3E7"/>
<evidence type="ECO:0000256" key="1">
    <source>
        <dbReference type="SAM" id="MobiDB-lite"/>
    </source>
</evidence>
<dbReference type="RefSeq" id="WP_168571538.1">
    <property type="nucleotide sequence ID" value="NZ_CP051167.1"/>
</dbReference>
<evidence type="ECO:0000313" key="2">
    <source>
        <dbReference type="EMBL" id="QIZ73392.1"/>
    </source>
</evidence>
<feature type="region of interest" description="Disordered" evidence="1">
    <location>
        <begin position="22"/>
        <end position="45"/>
    </location>
</feature>
<reference evidence="2 3" key="1">
    <citation type="submission" date="2020-04" db="EMBL/GenBank/DDBJ databases">
        <authorList>
            <person name="Basu S."/>
            <person name="Maruthanayagam V."/>
            <person name="Chakraborty S."/>
            <person name="Pramanik A."/>
            <person name="Mukherjee J."/>
            <person name="Brink B."/>
        </authorList>
    </citation>
    <scope>NUCLEOTIDE SEQUENCE [LARGE SCALE GENOMIC DNA]</scope>
    <source>
        <strain evidence="2 3">AP17</strain>
    </source>
</reference>
<gene>
    <name evidence="2" type="ORF">HCG48_24620</name>
</gene>
<dbReference type="Proteomes" id="UP000500857">
    <property type="component" value="Chromosome"/>
</dbReference>
<dbReference type="EMBL" id="CP051167">
    <property type="protein sequence ID" value="QIZ73392.1"/>
    <property type="molecule type" value="Genomic_DNA"/>
</dbReference>
<organism evidence="2 3">
    <name type="scientific">Oxynema aestuarii AP17</name>
    <dbReference type="NCBI Taxonomy" id="2064643"/>
    <lineage>
        <taxon>Bacteria</taxon>
        <taxon>Bacillati</taxon>
        <taxon>Cyanobacteriota</taxon>
        <taxon>Cyanophyceae</taxon>
        <taxon>Oscillatoriophycideae</taxon>
        <taxon>Oscillatoriales</taxon>
        <taxon>Oscillatoriaceae</taxon>
        <taxon>Oxynema</taxon>
        <taxon>Oxynema aestuarii</taxon>
    </lineage>
</organism>
<sequence>MERFILAAIVTLLLNLFVGGESPSRVQNTSDSDFSGSRPSMIQKM</sequence>
<dbReference type="KEGG" id="oxy:HCG48_24620"/>